<organism evidence="6 7">
    <name type="scientific">Caulochytrium protostelioides</name>
    <dbReference type="NCBI Taxonomy" id="1555241"/>
    <lineage>
        <taxon>Eukaryota</taxon>
        <taxon>Fungi</taxon>
        <taxon>Fungi incertae sedis</taxon>
        <taxon>Chytridiomycota</taxon>
        <taxon>Chytridiomycota incertae sedis</taxon>
        <taxon>Chytridiomycetes</taxon>
        <taxon>Caulochytriales</taxon>
        <taxon>Caulochytriaceae</taxon>
        <taxon>Caulochytrium</taxon>
    </lineage>
</organism>
<feature type="region of interest" description="Disordered" evidence="5">
    <location>
        <begin position="271"/>
        <end position="294"/>
    </location>
</feature>
<evidence type="ECO:0000256" key="5">
    <source>
        <dbReference type="SAM" id="MobiDB-lite"/>
    </source>
</evidence>
<dbReference type="GO" id="GO:0008168">
    <property type="term" value="F:methyltransferase activity"/>
    <property type="evidence" value="ECO:0007669"/>
    <property type="project" value="UniProtKB-KW"/>
</dbReference>
<comment type="similarity">
    <text evidence="4">Belongs to the class I-like SAM-binding methyltransferase superfamily. C5-methyltransferase family.</text>
</comment>
<dbReference type="PROSITE" id="PS51679">
    <property type="entry name" value="SAM_MT_C5"/>
    <property type="match status" value="1"/>
</dbReference>
<dbReference type="AlphaFoldDB" id="A0A4P9X9Q1"/>
<protein>
    <recommendedName>
        <fullName evidence="8">S-adenosyl-L-methionine-dependent methyltransferase</fullName>
    </recommendedName>
</protein>
<name>A0A4P9X9Q1_9FUNG</name>
<dbReference type="GO" id="GO:0032259">
    <property type="term" value="P:methylation"/>
    <property type="evidence" value="ECO:0007669"/>
    <property type="project" value="UniProtKB-KW"/>
</dbReference>
<dbReference type="PRINTS" id="PR00105">
    <property type="entry name" value="C5METTRFRASE"/>
</dbReference>
<evidence type="ECO:0008006" key="8">
    <source>
        <dbReference type="Google" id="ProtNLM"/>
    </source>
</evidence>
<proteinExistence type="inferred from homology"/>
<dbReference type="GO" id="GO:0005634">
    <property type="term" value="C:nucleus"/>
    <property type="evidence" value="ECO:0007669"/>
    <property type="project" value="TreeGrafter"/>
</dbReference>
<dbReference type="Pfam" id="PF00145">
    <property type="entry name" value="DNA_methylase"/>
    <property type="match status" value="1"/>
</dbReference>
<evidence type="ECO:0000313" key="6">
    <source>
        <dbReference type="EMBL" id="RKP02087.1"/>
    </source>
</evidence>
<reference evidence="7" key="1">
    <citation type="journal article" date="2018" name="Nat. Microbiol.">
        <title>Leveraging single-cell genomics to expand the fungal tree of life.</title>
        <authorList>
            <person name="Ahrendt S.R."/>
            <person name="Quandt C.A."/>
            <person name="Ciobanu D."/>
            <person name="Clum A."/>
            <person name="Salamov A."/>
            <person name="Andreopoulos B."/>
            <person name="Cheng J.F."/>
            <person name="Woyke T."/>
            <person name="Pelin A."/>
            <person name="Henrissat B."/>
            <person name="Reynolds N.K."/>
            <person name="Benny G.L."/>
            <person name="Smith M.E."/>
            <person name="James T.Y."/>
            <person name="Grigoriev I.V."/>
        </authorList>
    </citation>
    <scope>NUCLEOTIDE SEQUENCE [LARGE SCALE GENOMIC DNA]</scope>
    <source>
        <strain evidence="7">ATCC 52028</strain>
    </source>
</reference>
<evidence type="ECO:0000313" key="7">
    <source>
        <dbReference type="Proteomes" id="UP000274922"/>
    </source>
</evidence>
<evidence type="ECO:0000256" key="4">
    <source>
        <dbReference type="PROSITE-ProRule" id="PRU01016"/>
    </source>
</evidence>
<dbReference type="PANTHER" id="PTHR46098:SF1">
    <property type="entry name" value="TRNA (CYTOSINE(38)-C(5))-METHYLTRANSFERASE"/>
    <property type="match status" value="1"/>
</dbReference>
<dbReference type="STRING" id="1555241.A0A4P9X9Q1"/>
<keyword evidence="1 4" id="KW-0489">Methyltransferase</keyword>
<dbReference type="InterPro" id="IPR050750">
    <property type="entry name" value="C5-MTase"/>
</dbReference>
<evidence type="ECO:0000256" key="3">
    <source>
        <dbReference type="ARBA" id="ARBA00022691"/>
    </source>
</evidence>
<dbReference type="InterPro" id="IPR029063">
    <property type="entry name" value="SAM-dependent_MTases_sf"/>
</dbReference>
<feature type="active site" evidence="4">
    <location>
        <position position="102"/>
    </location>
</feature>
<dbReference type="EMBL" id="ML014152">
    <property type="protein sequence ID" value="RKP02087.1"/>
    <property type="molecule type" value="Genomic_DNA"/>
</dbReference>
<dbReference type="PANTHER" id="PTHR46098">
    <property type="entry name" value="TRNA (CYTOSINE(38)-C(5))-METHYLTRANSFERASE"/>
    <property type="match status" value="1"/>
</dbReference>
<keyword evidence="2 4" id="KW-0808">Transferase</keyword>
<keyword evidence="7" id="KW-1185">Reference proteome</keyword>
<sequence>MGVDDAQPPALPPSSLSHPPSSTRPVPTRIVEFFSGIGGFHAALSRVFPDATVVAAYDTNRVANAVYAHNYGQTPSPSVIDRLSLAELERHRADCFTLSPPCQPFTDGGKRLDHADPRSAALLHLIALLPRMACPPATLVLENVPNFETSVCRDRLLACLTRLQYTYKEFLFSPLALGIPNHRRRYYLLAQRTTADVAKTAMDSALVPTLAEHLGGVTPPDAARHPQWRVPEDVLRKRVTFRFDAVTLASRTSSTFTKAYGSRHVFGSGSCLQTQFPRREDPDDEDGNAAPPPTIPATVEVDWDDAEAVIALGLRFFTPREVARLQGFPVADAAAATETGPVDRADRGRRRRFAFPPETTCKQQWRLLGNSLSIDAVAFVLSHIPLP</sequence>
<dbReference type="InterPro" id="IPR001525">
    <property type="entry name" value="C5_MeTfrase"/>
</dbReference>
<feature type="region of interest" description="Disordered" evidence="5">
    <location>
        <begin position="1"/>
        <end position="24"/>
    </location>
</feature>
<evidence type="ECO:0000256" key="2">
    <source>
        <dbReference type="ARBA" id="ARBA00022679"/>
    </source>
</evidence>
<accession>A0A4P9X9Q1</accession>
<keyword evidence="3 4" id="KW-0949">S-adenosyl-L-methionine</keyword>
<dbReference type="Gene3D" id="3.90.120.10">
    <property type="entry name" value="DNA Methylase, subunit A, domain 2"/>
    <property type="match status" value="1"/>
</dbReference>
<dbReference type="Gene3D" id="3.40.50.150">
    <property type="entry name" value="Vaccinia Virus protein VP39"/>
    <property type="match status" value="1"/>
</dbReference>
<gene>
    <name evidence="6" type="ORF">CXG81DRAFT_11228</name>
</gene>
<dbReference type="Proteomes" id="UP000274922">
    <property type="component" value="Unassembled WGS sequence"/>
</dbReference>
<dbReference type="SUPFAM" id="SSF53335">
    <property type="entry name" value="S-adenosyl-L-methionine-dependent methyltransferases"/>
    <property type="match status" value="1"/>
</dbReference>
<evidence type="ECO:0000256" key="1">
    <source>
        <dbReference type="ARBA" id="ARBA00022603"/>
    </source>
</evidence>
<dbReference type="OrthoDB" id="414133at2759"/>